<organism evidence="11 12">
    <name type="scientific">Candidatus Taenaricola geysiri</name>
    <dbReference type="NCBI Taxonomy" id="1974752"/>
    <lineage>
        <taxon>Bacteria</taxon>
        <taxon>Pseudomonadati</taxon>
        <taxon>Candidatus Omnitrophota</taxon>
        <taxon>Candidatus Taenaricola</taxon>
    </lineage>
</organism>
<evidence type="ECO:0000256" key="6">
    <source>
        <dbReference type="ARBA" id="ARBA00056497"/>
    </source>
</evidence>
<feature type="active site" description="Proton acceptor" evidence="7 8">
    <location>
        <position position="181"/>
    </location>
</feature>
<comment type="cofactor">
    <cofactor evidence="7 10">
        <name>Mg(2+)</name>
        <dbReference type="ChEBI" id="CHEBI:18420"/>
    </cofactor>
    <text evidence="7 10">Binds 1 Mg(2+) ion per subunit.</text>
</comment>
<dbReference type="GO" id="GO:0005737">
    <property type="term" value="C:cytoplasm"/>
    <property type="evidence" value="ECO:0007669"/>
    <property type="project" value="UniProtKB-SubCell"/>
</dbReference>
<dbReference type="SUPFAM" id="SSF51621">
    <property type="entry name" value="Phosphoenolpyruvate/pyruvate domain"/>
    <property type="match status" value="1"/>
</dbReference>
<dbReference type="PIRSF" id="PIRSF000388">
    <property type="entry name" value="Pantoate_hydroxy_MeTrfase"/>
    <property type="match status" value="1"/>
</dbReference>
<evidence type="ECO:0000256" key="9">
    <source>
        <dbReference type="PIRSR" id="PIRSR000388-2"/>
    </source>
</evidence>
<evidence type="ECO:0000313" key="12">
    <source>
        <dbReference type="Proteomes" id="UP000231267"/>
    </source>
</evidence>
<evidence type="ECO:0000256" key="1">
    <source>
        <dbReference type="ARBA" id="ARBA00005033"/>
    </source>
</evidence>
<dbReference type="Proteomes" id="UP000231267">
    <property type="component" value="Unassembled WGS sequence"/>
</dbReference>
<comment type="similarity">
    <text evidence="2 7">Belongs to the PanB family.</text>
</comment>
<feature type="binding site" evidence="7 10">
    <location>
        <position position="42"/>
    </location>
    <ligand>
        <name>Mg(2+)</name>
        <dbReference type="ChEBI" id="CHEBI:18420"/>
    </ligand>
</feature>
<dbReference type="GO" id="GO:0003864">
    <property type="term" value="F:3-methyl-2-oxobutanoate hydroxymethyltransferase activity"/>
    <property type="evidence" value="ECO:0007669"/>
    <property type="project" value="UniProtKB-UniRule"/>
</dbReference>
<dbReference type="PANTHER" id="PTHR20881:SF0">
    <property type="entry name" value="3-METHYL-2-OXOBUTANOATE HYDROXYMETHYLTRANSFERASE"/>
    <property type="match status" value="1"/>
</dbReference>
<dbReference type="PANTHER" id="PTHR20881">
    <property type="entry name" value="3-METHYL-2-OXOBUTANOATE HYDROXYMETHYLTRANSFERASE"/>
    <property type="match status" value="1"/>
</dbReference>
<keyword evidence="4 7" id="KW-0566">Pantothenate biosynthesis</keyword>
<dbReference type="NCBIfam" id="NF001452">
    <property type="entry name" value="PRK00311.1"/>
    <property type="match status" value="1"/>
</dbReference>
<feature type="binding site" evidence="7 9">
    <location>
        <position position="81"/>
    </location>
    <ligand>
        <name>3-methyl-2-oxobutanoate</name>
        <dbReference type="ChEBI" id="CHEBI:11851"/>
    </ligand>
</feature>
<dbReference type="EC" id="2.1.2.11" evidence="7"/>
<name>A0A2J0LFY7_9BACT</name>
<feature type="binding site" evidence="7 9">
    <location>
        <position position="111"/>
    </location>
    <ligand>
        <name>3-methyl-2-oxobutanoate</name>
        <dbReference type="ChEBI" id="CHEBI:11851"/>
    </ligand>
</feature>
<dbReference type="FunFam" id="3.20.20.60:FF:000003">
    <property type="entry name" value="3-methyl-2-oxobutanoate hydroxymethyltransferase"/>
    <property type="match status" value="1"/>
</dbReference>
<dbReference type="Gene3D" id="3.20.20.60">
    <property type="entry name" value="Phosphoenolpyruvate-binding domains"/>
    <property type="match status" value="1"/>
</dbReference>
<dbReference type="NCBIfam" id="TIGR00222">
    <property type="entry name" value="panB"/>
    <property type="match status" value="1"/>
</dbReference>
<dbReference type="HAMAP" id="MF_00156">
    <property type="entry name" value="PanB"/>
    <property type="match status" value="1"/>
</dbReference>
<evidence type="ECO:0000256" key="5">
    <source>
        <dbReference type="ARBA" id="ARBA00022679"/>
    </source>
</evidence>
<evidence type="ECO:0000256" key="2">
    <source>
        <dbReference type="ARBA" id="ARBA00008676"/>
    </source>
</evidence>
<proteinExistence type="inferred from homology"/>
<evidence type="ECO:0000256" key="8">
    <source>
        <dbReference type="PIRSR" id="PIRSR000388-1"/>
    </source>
</evidence>
<keyword evidence="7 10" id="KW-0479">Metal-binding</keyword>
<comment type="subcellular location">
    <subcellularLocation>
        <location evidence="7">Cytoplasm</location>
    </subcellularLocation>
</comment>
<evidence type="ECO:0000256" key="3">
    <source>
        <dbReference type="ARBA" id="ARBA00011424"/>
    </source>
</evidence>
<dbReference type="AlphaFoldDB" id="A0A2J0LFY7"/>
<dbReference type="InterPro" id="IPR040442">
    <property type="entry name" value="Pyrv_kinase-like_dom_sf"/>
</dbReference>
<keyword evidence="7" id="KW-0963">Cytoplasm</keyword>
<dbReference type="EMBL" id="PFGP01000030">
    <property type="protein sequence ID" value="PIW66758.1"/>
    <property type="molecule type" value="Genomic_DNA"/>
</dbReference>
<feature type="binding site" evidence="7 10">
    <location>
        <position position="113"/>
    </location>
    <ligand>
        <name>Mg(2+)</name>
        <dbReference type="ChEBI" id="CHEBI:18420"/>
    </ligand>
</feature>
<accession>A0A2J0LFY7</accession>
<evidence type="ECO:0000313" key="11">
    <source>
        <dbReference type="EMBL" id="PIW66758.1"/>
    </source>
</evidence>
<feature type="binding site" evidence="7 9">
    <location>
        <begin position="42"/>
        <end position="43"/>
    </location>
    <ligand>
        <name>3-methyl-2-oxobutanoate</name>
        <dbReference type="ChEBI" id="CHEBI:11851"/>
    </ligand>
</feature>
<dbReference type="UniPathway" id="UPA00028">
    <property type="reaction ID" value="UER00003"/>
</dbReference>
<reference evidence="11 12" key="1">
    <citation type="submission" date="2017-09" db="EMBL/GenBank/DDBJ databases">
        <title>Depth-based differentiation of microbial function through sediment-hosted aquifers and enrichment of novel symbionts in the deep terrestrial subsurface.</title>
        <authorList>
            <person name="Probst A.J."/>
            <person name="Ladd B."/>
            <person name="Jarett J.K."/>
            <person name="Geller-Mcgrath D.E."/>
            <person name="Sieber C.M."/>
            <person name="Emerson J.B."/>
            <person name="Anantharaman K."/>
            <person name="Thomas B.C."/>
            <person name="Malmstrom R."/>
            <person name="Stieglmeier M."/>
            <person name="Klingl A."/>
            <person name="Woyke T."/>
            <person name="Ryan C.M."/>
            <person name="Banfield J.F."/>
        </authorList>
    </citation>
    <scope>NUCLEOTIDE SEQUENCE [LARGE SCALE GENOMIC DNA]</scope>
    <source>
        <strain evidence="11">CG12_big_fil_rev_8_21_14_0_65_43_15</strain>
    </source>
</reference>
<gene>
    <name evidence="7 11" type="primary">panB</name>
    <name evidence="11" type="ORF">COW11_01535</name>
</gene>
<dbReference type="GO" id="GO:0015940">
    <property type="term" value="P:pantothenate biosynthetic process"/>
    <property type="evidence" value="ECO:0007669"/>
    <property type="project" value="UniProtKB-UniRule"/>
</dbReference>
<comment type="catalytic activity">
    <reaction evidence="7">
        <text>(6R)-5,10-methylene-5,6,7,8-tetrahydrofolate + 3-methyl-2-oxobutanoate + H2O = 2-dehydropantoate + (6S)-5,6,7,8-tetrahydrofolate</text>
        <dbReference type="Rhea" id="RHEA:11824"/>
        <dbReference type="ChEBI" id="CHEBI:11561"/>
        <dbReference type="ChEBI" id="CHEBI:11851"/>
        <dbReference type="ChEBI" id="CHEBI:15377"/>
        <dbReference type="ChEBI" id="CHEBI:15636"/>
        <dbReference type="ChEBI" id="CHEBI:57453"/>
        <dbReference type="EC" id="2.1.2.11"/>
    </reaction>
</comment>
<comment type="subunit">
    <text evidence="3 7">Homodecamer; pentamer of dimers.</text>
</comment>
<dbReference type="GO" id="GO:0032259">
    <property type="term" value="P:methylation"/>
    <property type="evidence" value="ECO:0007669"/>
    <property type="project" value="UniProtKB-KW"/>
</dbReference>
<comment type="pathway">
    <text evidence="1 7">Cofactor biosynthesis; (R)-pantothenate biosynthesis; (R)-pantoate from 3-methyl-2-oxobutanoate: step 1/2.</text>
</comment>
<protein>
    <recommendedName>
        <fullName evidence="7">3-methyl-2-oxobutanoate hydroxymethyltransferase</fullName>
        <ecNumber evidence="7">2.1.2.11</ecNumber>
    </recommendedName>
    <alternativeName>
        <fullName evidence="7">Ketopantoate hydroxymethyltransferase</fullName>
        <shortName evidence="7">KPHMT</shortName>
    </alternativeName>
</protein>
<comment type="caution">
    <text evidence="11">The sequence shown here is derived from an EMBL/GenBank/DDBJ whole genome shotgun (WGS) entry which is preliminary data.</text>
</comment>
<dbReference type="Pfam" id="PF02548">
    <property type="entry name" value="Pantoate_transf"/>
    <property type="match status" value="1"/>
</dbReference>
<evidence type="ECO:0000256" key="10">
    <source>
        <dbReference type="PIRSR" id="PIRSR000388-3"/>
    </source>
</evidence>
<dbReference type="GO" id="GO:0008168">
    <property type="term" value="F:methyltransferase activity"/>
    <property type="evidence" value="ECO:0007669"/>
    <property type="project" value="UniProtKB-KW"/>
</dbReference>
<sequence length="264" mass="28116">MTIAELQNKKKQGKKITLLTAYDYPSANLLEKAGIDIILIGDSLGMSVLGYDSTTLVTMDEMIHHAKAARRGAKNAFLVGDMPLKGCQGAVSDVVKNAQRFMKEAGCDAVKIEGAGGEALDKVKAIIKSGIPVMGHVGLTPQTADKLGGFKVQGKDAETAGKIISEAKLLETAGCFSVILECVPTELAGTITQSLNMPTIGIGAGVNCDGQALVTNDLLGLFDKFKPKFVKRYVDLSEAMLAAFTAYKEEVEKSVFPSKEYSYK</sequence>
<dbReference type="GO" id="GO:0000287">
    <property type="term" value="F:magnesium ion binding"/>
    <property type="evidence" value="ECO:0007669"/>
    <property type="project" value="TreeGrafter"/>
</dbReference>
<evidence type="ECO:0000256" key="7">
    <source>
        <dbReference type="HAMAP-Rule" id="MF_00156"/>
    </source>
</evidence>
<comment type="function">
    <text evidence="6 7">Catalyzes the reversible reaction in which hydroxymethyl group from 5,10-methylenetetrahydrofolate is transferred onto alpha-ketoisovalerate to form ketopantoate.</text>
</comment>
<keyword evidence="5 7" id="KW-0808">Transferase</keyword>
<dbReference type="CDD" id="cd06557">
    <property type="entry name" value="KPHMT-like"/>
    <property type="match status" value="1"/>
</dbReference>
<keyword evidence="7 10" id="KW-0460">Magnesium</keyword>
<evidence type="ECO:0000256" key="4">
    <source>
        <dbReference type="ARBA" id="ARBA00022655"/>
    </source>
</evidence>
<dbReference type="InterPro" id="IPR015813">
    <property type="entry name" value="Pyrv/PenolPyrv_kinase-like_dom"/>
</dbReference>
<dbReference type="InterPro" id="IPR003700">
    <property type="entry name" value="Pantoate_hydroxy_MeTrfase"/>
</dbReference>
<keyword evidence="11" id="KW-0489">Methyltransferase</keyword>
<feature type="binding site" evidence="7 10">
    <location>
        <position position="81"/>
    </location>
    <ligand>
        <name>Mg(2+)</name>
        <dbReference type="ChEBI" id="CHEBI:18420"/>
    </ligand>
</feature>